<dbReference type="Pfam" id="PF02517">
    <property type="entry name" value="Rce1-like"/>
    <property type="match status" value="1"/>
</dbReference>
<dbReference type="InterPro" id="IPR042150">
    <property type="entry name" value="MmRce1-like"/>
</dbReference>
<evidence type="ECO:0000313" key="3">
    <source>
        <dbReference type="EMBL" id="MBF8437387.1"/>
    </source>
</evidence>
<dbReference type="GO" id="GO:0004175">
    <property type="term" value="F:endopeptidase activity"/>
    <property type="evidence" value="ECO:0007669"/>
    <property type="project" value="UniProtKB-ARBA"/>
</dbReference>
<dbReference type="PANTHER" id="PTHR35797:SF1">
    <property type="entry name" value="PROTEASE"/>
    <property type="match status" value="1"/>
</dbReference>
<keyword evidence="1" id="KW-0812">Transmembrane</keyword>
<protein>
    <submittedName>
        <fullName evidence="3">CPBP family intramembrane metalloprotease</fullName>
    </submittedName>
</protein>
<feature type="transmembrane region" description="Helical" evidence="1">
    <location>
        <begin position="163"/>
        <end position="183"/>
    </location>
</feature>
<organism evidence="3 4">
    <name type="scientific">Halonatronomonas betaini</name>
    <dbReference type="NCBI Taxonomy" id="2778430"/>
    <lineage>
        <taxon>Bacteria</taxon>
        <taxon>Bacillati</taxon>
        <taxon>Bacillota</taxon>
        <taxon>Clostridia</taxon>
        <taxon>Halanaerobiales</taxon>
        <taxon>Halarsenatibacteraceae</taxon>
        <taxon>Halonatronomonas</taxon>
    </lineage>
</organism>
<dbReference type="EMBL" id="JADPIE010000005">
    <property type="protein sequence ID" value="MBF8437387.1"/>
    <property type="molecule type" value="Genomic_DNA"/>
</dbReference>
<dbReference type="GO" id="GO:0080120">
    <property type="term" value="P:CAAX-box protein maturation"/>
    <property type="evidence" value="ECO:0007669"/>
    <property type="project" value="UniProtKB-ARBA"/>
</dbReference>
<evidence type="ECO:0000313" key="4">
    <source>
        <dbReference type="Proteomes" id="UP000621436"/>
    </source>
</evidence>
<feature type="transmembrane region" description="Helical" evidence="1">
    <location>
        <begin position="203"/>
        <end position="221"/>
    </location>
</feature>
<dbReference type="AlphaFoldDB" id="A0A931ARY8"/>
<feature type="transmembrane region" description="Helical" evidence="1">
    <location>
        <begin position="20"/>
        <end position="37"/>
    </location>
</feature>
<feature type="transmembrane region" description="Helical" evidence="1">
    <location>
        <begin position="251"/>
        <end position="267"/>
    </location>
</feature>
<keyword evidence="4" id="KW-1185">Reference proteome</keyword>
<comment type="caution">
    <text evidence="3">The sequence shown here is derived from an EMBL/GenBank/DDBJ whole genome shotgun (WGS) entry which is preliminary data.</text>
</comment>
<accession>A0A931ARY8</accession>
<gene>
    <name evidence="3" type="ORF">I0Q91_09870</name>
</gene>
<dbReference type="RefSeq" id="WP_270454361.1">
    <property type="nucleotide sequence ID" value="NZ_JADPIE010000005.1"/>
</dbReference>
<feature type="transmembrane region" description="Helical" evidence="1">
    <location>
        <begin position="131"/>
        <end position="151"/>
    </location>
</feature>
<dbReference type="PANTHER" id="PTHR35797">
    <property type="entry name" value="PROTEASE-RELATED"/>
    <property type="match status" value="1"/>
</dbReference>
<dbReference type="InterPro" id="IPR003675">
    <property type="entry name" value="Rce1/LyrA-like_dom"/>
</dbReference>
<feature type="transmembrane region" description="Helical" evidence="1">
    <location>
        <begin position="228"/>
        <end position="245"/>
    </location>
</feature>
<keyword evidence="3" id="KW-0645">Protease</keyword>
<dbReference type="GO" id="GO:0008237">
    <property type="term" value="F:metallopeptidase activity"/>
    <property type="evidence" value="ECO:0007669"/>
    <property type="project" value="UniProtKB-KW"/>
</dbReference>
<feature type="domain" description="CAAX prenyl protease 2/Lysostaphin resistance protein A-like" evidence="2">
    <location>
        <begin position="136"/>
        <end position="237"/>
    </location>
</feature>
<dbReference type="Proteomes" id="UP000621436">
    <property type="component" value="Unassembled WGS sequence"/>
</dbReference>
<keyword evidence="1" id="KW-0472">Membrane</keyword>
<keyword evidence="3" id="KW-0378">Hydrolase</keyword>
<evidence type="ECO:0000259" key="2">
    <source>
        <dbReference type="Pfam" id="PF02517"/>
    </source>
</evidence>
<feature type="transmembrane region" description="Helical" evidence="1">
    <location>
        <begin position="49"/>
        <end position="72"/>
    </location>
</feature>
<keyword evidence="3" id="KW-0482">Metalloprotease</keyword>
<reference evidence="3" key="1">
    <citation type="submission" date="2020-11" db="EMBL/GenBank/DDBJ databases">
        <title>Halonatronomonas betainensis gen. nov., sp. nov. a novel haloalkaliphilic representative of the family Halanaerobiacae capable of betaine degradation.</title>
        <authorList>
            <person name="Boltyanskaya Y."/>
            <person name="Kevbrin V."/>
            <person name="Detkova E."/>
            <person name="Grouzdev D.S."/>
            <person name="Koziaeva V."/>
            <person name="Zhilina T."/>
        </authorList>
    </citation>
    <scope>NUCLEOTIDE SEQUENCE</scope>
    <source>
        <strain evidence="3">Z-7014</strain>
    </source>
</reference>
<evidence type="ECO:0000256" key="1">
    <source>
        <dbReference type="SAM" id="Phobius"/>
    </source>
</evidence>
<sequence>MNGNNQFNQNAIGLKRGMGFIRLAIVLSWLGWLPGALSQESMVESNFVMGSYLLGRFLLIAAALIFIFVNYSSRSRNRIQKELFTSRKFSIKWAVFIIIFPFIFNFITAGFSNLVLNNEISYLSQISFDSLFNFGPVFILLLLIPAIYEELAWRGIALYELQSGWSAVKSGLIVGLAMIIWRLPLYLIEGTSHSAMSIISMQFWFYQLNILILAIMLTWIYNRTGRSLLAVILFNFTYYFTEEVFQFPEGGNYFLMALYLIFVIFLIKRDALER</sequence>
<keyword evidence="1" id="KW-1133">Transmembrane helix</keyword>
<feature type="transmembrane region" description="Helical" evidence="1">
    <location>
        <begin position="93"/>
        <end position="111"/>
    </location>
</feature>
<name>A0A931ARY8_9FIRM</name>
<proteinExistence type="predicted"/>